<reference evidence="2 3" key="1">
    <citation type="submission" date="2015-01" db="EMBL/GenBank/DDBJ databases">
        <title>The Genome Sequence of Rhinocladiella mackenzie CBS 650.93.</title>
        <authorList>
            <consortium name="The Broad Institute Genomics Platform"/>
            <person name="Cuomo C."/>
            <person name="de Hoog S."/>
            <person name="Gorbushina A."/>
            <person name="Stielow B."/>
            <person name="Teixiera M."/>
            <person name="Abouelleil A."/>
            <person name="Chapman S.B."/>
            <person name="Priest M."/>
            <person name="Young S.K."/>
            <person name="Wortman J."/>
            <person name="Nusbaum C."/>
            <person name="Birren B."/>
        </authorList>
    </citation>
    <scope>NUCLEOTIDE SEQUENCE [LARGE SCALE GENOMIC DNA]</scope>
    <source>
        <strain evidence="2 3">CBS 650.93</strain>
    </source>
</reference>
<accession>A0A0D2JEV1</accession>
<dbReference type="HOGENOM" id="CLU_2185404_0_0_1"/>
<evidence type="ECO:0000256" key="1">
    <source>
        <dbReference type="SAM" id="MobiDB-lite"/>
    </source>
</evidence>
<proteinExistence type="predicted"/>
<dbReference type="VEuPathDB" id="FungiDB:Z518_02379"/>
<evidence type="ECO:0000313" key="3">
    <source>
        <dbReference type="Proteomes" id="UP000053617"/>
    </source>
</evidence>
<evidence type="ECO:0000313" key="2">
    <source>
        <dbReference type="EMBL" id="KIX07725.1"/>
    </source>
</evidence>
<feature type="compositionally biased region" description="Basic and acidic residues" evidence="1">
    <location>
        <begin position="1"/>
        <end position="25"/>
    </location>
</feature>
<dbReference type="Proteomes" id="UP000053617">
    <property type="component" value="Unassembled WGS sequence"/>
</dbReference>
<dbReference type="RefSeq" id="XP_013274861.1">
    <property type="nucleotide sequence ID" value="XM_013419407.1"/>
</dbReference>
<organism evidence="2 3">
    <name type="scientific">Rhinocladiella mackenziei CBS 650.93</name>
    <dbReference type="NCBI Taxonomy" id="1442369"/>
    <lineage>
        <taxon>Eukaryota</taxon>
        <taxon>Fungi</taxon>
        <taxon>Dikarya</taxon>
        <taxon>Ascomycota</taxon>
        <taxon>Pezizomycotina</taxon>
        <taxon>Eurotiomycetes</taxon>
        <taxon>Chaetothyriomycetidae</taxon>
        <taxon>Chaetothyriales</taxon>
        <taxon>Herpotrichiellaceae</taxon>
        <taxon>Rhinocladiella</taxon>
    </lineage>
</organism>
<name>A0A0D2JEV1_9EURO</name>
<dbReference type="AlphaFoldDB" id="A0A0D2JEV1"/>
<gene>
    <name evidence="2" type="ORF">Z518_02379</name>
</gene>
<feature type="region of interest" description="Disordered" evidence="1">
    <location>
        <begin position="1"/>
        <end position="109"/>
    </location>
</feature>
<sequence length="109" mass="12113">MFNSHVKESRHINPGSRSDKSKEELISAPSKLAHPTMTKSPEMKGTQLKDRTTKHKDEFGPRVSKRGVDISRNKDVVHRRQKGLGQGPGEPEIHGNQSLLDMVESGSLC</sequence>
<feature type="compositionally biased region" description="Basic and acidic residues" evidence="1">
    <location>
        <begin position="47"/>
        <end position="78"/>
    </location>
</feature>
<dbReference type="GeneID" id="25290450"/>
<keyword evidence="3" id="KW-1185">Reference proteome</keyword>
<protein>
    <submittedName>
        <fullName evidence="2">Uncharacterized protein</fullName>
    </submittedName>
</protein>
<dbReference type="EMBL" id="KN847476">
    <property type="protein sequence ID" value="KIX07725.1"/>
    <property type="molecule type" value="Genomic_DNA"/>
</dbReference>